<reference evidence="2" key="1">
    <citation type="journal article" date="2019" name="Int. J. Syst. Evol. Microbiol.">
        <title>The Global Catalogue of Microorganisms (GCM) 10K type strain sequencing project: providing services to taxonomists for standard genome sequencing and annotation.</title>
        <authorList>
            <consortium name="The Broad Institute Genomics Platform"/>
            <consortium name="The Broad Institute Genome Sequencing Center for Infectious Disease"/>
            <person name="Wu L."/>
            <person name="Ma J."/>
        </authorList>
    </citation>
    <scope>NUCLEOTIDE SEQUENCE [LARGE SCALE GENOMIC DNA]</scope>
    <source>
        <strain evidence="2">CCUG 43111</strain>
    </source>
</reference>
<dbReference type="EMBL" id="JBHSMR010000013">
    <property type="protein sequence ID" value="MFC5479924.1"/>
    <property type="molecule type" value="Genomic_DNA"/>
</dbReference>
<comment type="caution">
    <text evidence="1">The sequence shown here is derived from an EMBL/GenBank/DDBJ whole genome shotgun (WGS) entry which is preliminary data.</text>
</comment>
<proteinExistence type="predicted"/>
<evidence type="ECO:0000313" key="1">
    <source>
        <dbReference type="EMBL" id="MFC5479924.1"/>
    </source>
</evidence>
<protein>
    <submittedName>
        <fullName evidence="1">Uncharacterized protein</fullName>
    </submittedName>
</protein>
<sequence length="113" mass="12523">MSQESDMEEHGTEYVGTLFVLPASRAFEFNTTLHGLPVTLTGTVAQHLAAQFAGNDAAGEHIDVRHLAAHPRRVEILTRDIHERHRAPRKVHFLMRVLDNGVHPAQQDASVTA</sequence>
<gene>
    <name evidence="1" type="ORF">ACFPQ5_17130</name>
</gene>
<name>A0ABW0MNV8_9BURK</name>
<organism evidence="1 2">
    <name type="scientific">Massilia suwonensis</name>
    <dbReference type="NCBI Taxonomy" id="648895"/>
    <lineage>
        <taxon>Bacteria</taxon>
        <taxon>Pseudomonadati</taxon>
        <taxon>Pseudomonadota</taxon>
        <taxon>Betaproteobacteria</taxon>
        <taxon>Burkholderiales</taxon>
        <taxon>Oxalobacteraceae</taxon>
        <taxon>Telluria group</taxon>
        <taxon>Massilia</taxon>
    </lineage>
</organism>
<accession>A0ABW0MNV8</accession>
<dbReference type="Proteomes" id="UP001596101">
    <property type="component" value="Unassembled WGS sequence"/>
</dbReference>
<evidence type="ECO:0000313" key="2">
    <source>
        <dbReference type="Proteomes" id="UP001596101"/>
    </source>
</evidence>
<dbReference type="RefSeq" id="WP_379758303.1">
    <property type="nucleotide sequence ID" value="NZ_JBHSMR010000013.1"/>
</dbReference>
<keyword evidence="2" id="KW-1185">Reference proteome</keyword>